<dbReference type="RefSeq" id="XP_018039966.1">
    <property type="nucleotide sequence ID" value="XM_018186300.1"/>
</dbReference>
<dbReference type="GeneID" id="28769786"/>
<feature type="transmembrane region" description="Helical" evidence="1">
    <location>
        <begin position="51"/>
        <end position="74"/>
    </location>
</feature>
<protein>
    <submittedName>
        <fullName evidence="2">Uncharacterized protein</fullName>
    </submittedName>
</protein>
<dbReference type="EMBL" id="KV441549">
    <property type="protein sequence ID" value="OAG09601.1"/>
    <property type="molecule type" value="Genomic_DNA"/>
</dbReference>
<dbReference type="AlphaFoldDB" id="A0A177CQV2"/>
<keyword evidence="1" id="KW-1133">Transmembrane helix</keyword>
<evidence type="ECO:0000256" key="1">
    <source>
        <dbReference type="SAM" id="Phobius"/>
    </source>
</evidence>
<accession>A0A177CQV2</accession>
<evidence type="ECO:0000313" key="2">
    <source>
        <dbReference type="EMBL" id="OAG09601.1"/>
    </source>
</evidence>
<proteinExistence type="predicted"/>
<gene>
    <name evidence="2" type="ORF">CC84DRAFT_441880</name>
</gene>
<name>A0A177CQV2_9PLEO</name>
<dbReference type="Proteomes" id="UP000077069">
    <property type="component" value="Unassembled WGS sequence"/>
</dbReference>
<organism evidence="2 3">
    <name type="scientific">Paraphaeosphaeria sporulosa</name>
    <dbReference type="NCBI Taxonomy" id="1460663"/>
    <lineage>
        <taxon>Eukaryota</taxon>
        <taxon>Fungi</taxon>
        <taxon>Dikarya</taxon>
        <taxon>Ascomycota</taxon>
        <taxon>Pezizomycotina</taxon>
        <taxon>Dothideomycetes</taxon>
        <taxon>Pleosporomycetidae</taxon>
        <taxon>Pleosporales</taxon>
        <taxon>Massarineae</taxon>
        <taxon>Didymosphaeriaceae</taxon>
        <taxon>Paraphaeosphaeria</taxon>
    </lineage>
</organism>
<sequence length="103" mass="11514">MLNDHRKRIALMSQPAQPLLTRALGSDLTLDAFTASRYAPRDAGLAGMSSVTWPIFCIALSAFHNARFLLFFGFGAQFEAWFLFQDLFLIDSLLMSLVQILVS</sequence>
<dbReference type="InParanoid" id="A0A177CQV2"/>
<keyword evidence="1" id="KW-0472">Membrane</keyword>
<evidence type="ECO:0000313" key="3">
    <source>
        <dbReference type="Proteomes" id="UP000077069"/>
    </source>
</evidence>
<feature type="transmembrane region" description="Helical" evidence="1">
    <location>
        <begin position="80"/>
        <end position="102"/>
    </location>
</feature>
<reference evidence="2 3" key="1">
    <citation type="submission" date="2016-05" db="EMBL/GenBank/DDBJ databases">
        <title>Comparative analysis of secretome profiles of manganese(II)-oxidizing ascomycete fungi.</title>
        <authorList>
            <consortium name="DOE Joint Genome Institute"/>
            <person name="Zeiner C.A."/>
            <person name="Purvine S.O."/>
            <person name="Zink E.M."/>
            <person name="Wu S."/>
            <person name="Pasa-Tolic L."/>
            <person name="Chaput D.L."/>
            <person name="Haridas S."/>
            <person name="Grigoriev I.V."/>
            <person name="Santelli C.M."/>
            <person name="Hansel C.M."/>
        </authorList>
    </citation>
    <scope>NUCLEOTIDE SEQUENCE [LARGE SCALE GENOMIC DNA]</scope>
    <source>
        <strain evidence="2 3">AP3s5-JAC2a</strain>
    </source>
</reference>
<keyword evidence="3" id="KW-1185">Reference proteome</keyword>
<keyword evidence="1" id="KW-0812">Transmembrane</keyword>